<dbReference type="PROSITE" id="PS50104">
    <property type="entry name" value="TIR"/>
    <property type="match status" value="1"/>
</dbReference>
<dbReference type="AlphaFoldDB" id="A0A3Q2PEV9"/>
<keyword evidence="7" id="KW-0677">Repeat</keyword>
<dbReference type="InterPro" id="IPR032675">
    <property type="entry name" value="LRR_dom_sf"/>
</dbReference>
<evidence type="ECO:0000256" key="3">
    <source>
        <dbReference type="ARBA" id="ARBA00022588"/>
    </source>
</evidence>
<reference evidence="16" key="2">
    <citation type="submission" date="2025-09" db="UniProtKB">
        <authorList>
            <consortium name="Ensembl"/>
        </authorList>
    </citation>
    <scope>IDENTIFICATION</scope>
</reference>
<dbReference type="InterPro" id="IPR003591">
    <property type="entry name" value="Leu-rich_rpt_typical-subtyp"/>
</dbReference>
<feature type="transmembrane region" description="Helical" evidence="14">
    <location>
        <begin position="749"/>
        <end position="769"/>
    </location>
</feature>
<dbReference type="SMART" id="SM00255">
    <property type="entry name" value="TIR"/>
    <property type="match status" value="1"/>
</dbReference>
<evidence type="ECO:0000313" key="17">
    <source>
        <dbReference type="Proteomes" id="UP000265000"/>
    </source>
</evidence>
<keyword evidence="10 14" id="KW-0472">Membrane</keyword>
<evidence type="ECO:0000256" key="7">
    <source>
        <dbReference type="ARBA" id="ARBA00022737"/>
    </source>
</evidence>
<evidence type="ECO:0000256" key="10">
    <source>
        <dbReference type="ARBA" id="ARBA00023136"/>
    </source>
</evidence>
<dbReference type="Gene3D" id="3.80.10.10">
    <property type="entry name" value="Ribonuclease Inhibitor"/>
    <property type="match status" value="4"/>
</dbReference>
<keyword evidence="13" id="KW-0395">Inflammatory response</keyword>
<keyword evidence="3" id="KW-0399">Innate immunity</keyword>
<dbReference type="GO" id="GO:0007165">
    <property type="term" value="P:signal transduction"/>
    <property type="evidence" value="ECO:0007669"/>
    <property type="project" value="InterPro"/>
</dbReference>
<comment type="similarity">
    <text evidence="2">Belongs to the Toll-like receptor family.</text>
</comment>
<evidence type="ECO:0000259" key="15">
    <source>
        <dbReference type="PROSITE" id="PS50104"/>
    </source>
</evidence>
<organism evidence="16 17">
    <name type="scientific">Fundulus heteroclitus</name>
    <name type="common">Killifish</name>
    <name type="synonym">Mummichog</name>
    <dbReference type="NCBI Taxonomy" id="8078"/>
    <lineage>
        <taxon>Eukaryota</taxon>
        <taxon>Metazoa</taxon>
        <taxon>Chordata</taxon>
        <taxon>Craniata</taxon>
        <taxon>Vertebrata</taxon>
        <taxon>Euteleostomi</taxon>
        <taxon>Actinopterygii</taxon>
        <taxon>Neopterygii</taxon>
        <taxon>Teleostei</taxon>
        <taxon>Neoteleostei</taxon>
        <taxon>Acanthomorphata</taxon>
        <taxon>Ovalentaria</taxon>
        <taxon>Atherinomorphae</taxon>
        <taxon>Cyprinodontiformes</taxon>
        <taxon>Fundulidae</taxon>
        <taxon>Fundulus</taxon>
    </lineage>
</organism>
<evidence type="ECO:0000256" key="4">
    <source>
        <dbReference type="ARBA" id="ARBA00022614"/>
    </source>
</evidence>
<evidence type="ECO:0000256" key="13">
    <source>
        <dbReference type="ARBA" id="ARBA00023198"/>
    </source>
</evidence>
<evidence type="ECO:0000256" key="5">
    <source>
        <dbReference type="ARBA" id="ARBA00022692"/>
    </source>
</evidence>
<dbReference type="Gene3D" id="3.40.50.10140">
    <property type="entry name" value="Toll/interleukin-1 receptor homology (TIR) domain"/>
    <property type="match status" value="1"/>
</dbReference>
<evidence type="ECO:0000256" key="14">
    <source>
        <dbReference type="SAM" id="Phobius"/>
    </source>
</evidence>
<dbReference type="SUPFAM" id="SSF52200">
    <property type="entry name" value="Toll/Interleukin receptor TIR domain"/>
    <property type="match status" value="1"/>
</dbReference>
<dbReference type="Pfam" id="PF13855">
    <property type="entry name" value="LRR_8"/>
    <property type="match status" value="5"/>
</dbReference>
<dbReference type="InterPro" id="IPR000157">
    <property type="entry name" value="TIR_dom"/>
</dbReference>
<evidence type="ECO:0000256" key="11">
    <source>
        <dbReference type="ARBA" id="ARBA00023170"/>
    </source>
</evidence>
<comment type="subcellular location">
    <subcellularLocation>
        <location evidence="1">Membrane</location>
        <topology evidence="1">Single-pass type I membrane protein</topology>
    </subcellularLocation>
</comment>
<name>A0A3Q2PEV9_FUNHE</name>
<dbReference type="SMART" id="SM00082">
    <property type="entry name" value="LRRCT"/>
    <property type="match status" value="1"/>
</dbReference>
<keyword evidence="12" id="KW-0325">Glycoprotein</keyword>
<dbReference type="GO" id="GO:0045087">
    <property type="term" value="P:innate immune response"/>
    <property type="evidence" value="ECO:0007669"/>
    <property type="project" value="UniProtKB-KW"/>
</dbReference>
<accession>A0A3Q2PEV9</accession>
<dbReference type="FunFam" id="3.80.10.10:FF:000770">
    <property type="entry name" value="Uncharacterized protein"/>
    <property type="match status" value="1"/>
</dbReference>
<dbReference type="PROSITE" id="PS51450">
    <property type="entry name" value="LRR"/>
    <property type="match status" value="4"/>
</dbReference>
<evidence type="ECO:0000256" key="2">
    <source>
        <dbReference type="ARBA" id="ARBA00009634"/>
    </source>
</evidence>
<dbReference type="Pfam" id="PF01582">
    <property type="entry name" value="TIR"/>
    <property type="match status" value="1"/>
</dbReference>
<keyword evidence="5 14" id="KW-0812">Transmembrane</keyword>
<dbReference type="GO" id="GO:0005886">
    <property type="term" value="C:plasma membrane"/>
    <property type="evidence" value="ECO:0007669"/>
    <property type="project" value="TreeGrafter"/>
</dbReference>
<reference evidence="16" key="1">
    <citation type="submission" date="2025-08" db="UniProtKB">
        <authorList>
            <consortium name="Ensembl"/>
        </authorList>
    </citation>
    <scope>IDENTIFICATION</scope>
</reference>
<feature type="domain" description="TIR" evidence="15">
    <location>
        <begin position="801"/>
        <end position="942"/>
    </location>
</feature>
<dbReference type="InterPro" id="IPR001611">
    <property type="entry name" value="Leu-rich_rpt"/>
</dbReference>
<evidence type="ECO:0000256" key="9">
    <source>
        <dbReference type="ARBA" id="ARBA00022989"/>
    </source>
</evidence>
<dbReference type="PANTHER" id="PTHR24365">
    <property type="entry name" value="TOLL-LIKE RECEPTOR"/>
    <property type="match status" value="1"/>
</dbReference>
<dbReference type="Proteomes" id="UP000265000">
    <property type="component" value="Unplaced"/>
</dbReference>
<evidence type="ECO:0000256" key="6">
    <source>
        <dbReference type="ARBA" id="ARBA00022729"/>
    </source>
</evidence>
<keyword evidence="17" id="KW-1185">Reference proteome</keyword>
<dbReference type="PANTHER" id="PTHR24365:SF522">
    <property type="entry name" value="LOW QUALITY PROTEIN: TOLL-LIKE RECEPTOR 13-RELATED"/>
    <property type="match status" value="1"/>
</dbReference>
<keyword evidence="8" id="KW-0391">Immunity</keyword>
<proteinExistence type="inferred from homology"/>
<dbReference type="GO" id="GO:0006954">
    <property type="term" value="P:inflammatory response"/>
    <property type="evidence" value="ECO:0007669"/>
    <property type="project" value="UniProtKB-KW"/>
</dbReference>
<evidence type="ECO:0000313" key="16">
    <source>
        <dbReference type="Ensembl" id="ENSFHEP00000011414.1"/>
    </source>
</evidence>
<dbReference type="SUPFAM" id="SSF52058">
    <property type="entry name" value="L domain-like"/>
    <property type="match status" value="2"/>
</dbReference>
<keyword evidence="11" id="KW-0675">Receptor</keyword>
<evidence type="ECO:0000256" key="8">
    <source>
        <dbReference type="ARBA" id="ARBA00022859"/>
    </source>
</evidence>
<dbReference type="SMART" id="SM00369">
    <property type="entry name" value="LRR_TYP"/>
    <property type="match status" value="15"/>
</dbReference>
<dbReference type="STRING" id="8078.ENSFHEP00000011414"/>
<dbReference type="SMART" id="SM00365">
    <property type="entry name" value="LRR_SD22"/>
    <property type="match status" value="7"/>
</dbReference>
<sequence length="961" mass="110258">VTMGLEDDKPKPRGESSFSNCSITFLMIYMICVSPPASGFFLRSCRVSQNVAICMDSQLKVVPQDIPPTVTGFDLSKKQISSIQASNFKNLQVLTDLNLHENHITNLHNGPFANLISLRKLTLNNNRLSKLGDGAFDGLSNLAELRLNTNKISVVSSTAFQSLTRLKLLDISQNKLETMANLRLMLQHMPQLQEFVVRRNSLKTFRSWEVTNCSLNLRALDLSRNPIRDFRITGDIFPNLTRFIIGDSSSFIPMKWDVKNKTFLRQVSSLDISGLHTTVDDIQVLLETVNLSLTSLSVNGIKHNWTRLINLSCAIPTVSKLQFCHYNLRSISSYFLKMCTNVIELDLSNNHIKRIDTNAFKSMESLRILKLSQNKLSLVPTAIRTLRNLSELDLSHNVISTLGCQDFSNQTKLKKLSLHNNSILALTNCTFKDLEQLQTLTLQSNQISDLKGAFKQYLPNLKRLHLNGNKLTAIGKEEFKGLTSLWNLSLHQNQINNLHNDCFVGLGNLTDIQLQSNDIKAQSLKTKAFHALAKLRRLDLGNNHIKYFNSTPLPDPPFCNLSHLEELSIHAQHHRGKSSLPSNFLEGLKNLLRFNARNCQLTSLDNDTFMYTPKLERLDISSNDLRTLSTQMIAPIRNLRSFYISRLSLQSLDFFVDANLTNLEFLQGRHNQYSVITEDVIKSLPSLAYVDFKYNTFYCDCDNAWFLNWIIASKQTQVNDVYEYYCNYPDEFKDKRLLDFDLISCLKDMGFICFVSTTCMILFVIAGSFTYHFMRAQLYCAYHLFWAWLFDSKCKNQQVPHQYDAFVSYNSNDEPWVIGELLPKLEGEQGWRLCLHHRDFEPGKPIADNITDAIYGSRKTICVISRRYLESEWCSREVQTASFRLFDEKRDVLILVFLEDIPTYLLSPFHRMRKLLKKQTYLSWPRAAAQPEVFWEKLKQALQSGSNSNEDNVLSLTDARE</sequence>
<keyword evidence="4" id="KW-0433">Leucine-rich repeat</keyword>
<evidence type="ECO:0000256" key="1">
    <source>
        <dbReference type="ARBA" id="ARBA00004479"/>
    </source>
</evidence>
<dbReference type="InterPro" id="IPR000483">
    <property type="entry name" value="Cys-rich_flank_reg_C"/>
</dbReference>
<dbReference type="FunFam" id="3.80.10.10:FF:001164">
    <property type="entry name" value="GH01279p"/>
    <property type="match status" value="1"/>
</dbReference>
<dbReference type="GeneTree" id="ENSGT00940000161095"/>
<evidence type="ECO:0000256" key="12">
    <source>
        <dbReference type="ARBA" id="ARBA00023180"/>
    </source>
</evidence>
<keyword evidence="6" id="KW-0732">Signal</keyword>
<dbReference type="Ensembl" id="ENSFHET00000031580.1">
    <property type="protein sequence ID" value="ENSFHEP00000011414.1"/>
    <property type="gene ID" value="ENSFHEG00000012851.1"/>
</dbReference>
<keyword evidence="9 14" id="KW-1133">Transmembrane helix</keyword>
<dbReference type="InterPro" id="IPR035897">
    <property type="entry name" value="Toll_tir_struct_dom_sf"/>
</dbReference>
<dbReference type="FunFam" id="3.40.50.10140:FF:000001">
    <property type="entry name" value="Toll-like receptor 2"/>
    <property type="match status" value="1"/>
</dbReference>
<protein>
    <recommendedName>
        <fullName evidence="15">TIR domain-containing protein</fullName>
    </recommendedName>
</protein>
<dbReference type="GO" id="GO:0038023">
    <property type="term" value="F:signaling receptor activity"/>
    <property type="evidence" value="ECO:0007669"/>
    <property type="project" value="TreeGrafter"/>
</dbReference>